<evidence type="ECO:0000313" key="2">
    <source>
        <dbReference type="EMBL" id="SPF29244.1"/>
    </source>
</evidence>
<accession>A0A2R8AAJ5</accession>
<dbReference type="GO" id="GO:0030638">
    <property type="term" value="P:polyketide metabolic process"/>
    <property type="evidence" value="ECO:0007669"/>
    <property type="project" value="InterPro"/>
</dbReference>
<dbReference type="EMBL" id="OMKW01000002">
    <property type="protein sequence ID" value="SPF29244.1"/>
    <property type="molecule type" value="Genomic_DNA"/>
</dbReference>
<proteinExistence type="predicted"/>
<sequence length="349" mass="39095">MSEFETARALLAPLRAAVYDYEADALQSVLDEIIAPDAPIRLAAPLPEGQGGGALATVFEGLAQALPDFERRVWIDVAGYDDHGHLWVGHGATIIGTFKRPWLDIPPTGHVVHMRCHDFFRVVDGQVVEMQSLWDIPEVMEQAGAWPLSPSMGREFHVQGPASSDGLGPHGPDGEKSRELIKDMLEHLKKHPSQGGPELMEMERFWHPKMTWYGPSGIGTARGIQGFRDWHQIPFLNAMPDRGLDRHKVTYHFFGEGDYAAVTGWPDMIQSITHPGWLGIAPNGKQVFMKSLDFWRVENGLIRENWVLVDLIDLYTQIGVDPLARMQEFNKARTGFDPETGRARPGFFD</sequence>
<dbReference type="PANTHER" id="PTHR38436">
    <property type="entry name" value="POLYKETIDE CYCLASE SNOAL-LIKE DOMAIN"/>
    <property type="match status" value="1"/>
</dbReference>
<dbReference type="Proteomes" id="UP000244932">
    <property type="component" value="Unassembled WGS sequence"/>
</dbReference>
<dbReference type="Pfam" id="PF07366">
    <property type="entry name" value="SnoaL"/>
    <property type="match status" value="2"/>
</dbReference>
<protein>
    <recommendedName>
        <fullName evidence="4">SnoaL-like domain-containing protein</fullName>
    </recommendedName>
</protein>
<feature type="region of interest" description="Disordered" evidence="1">
    <location>
        <begin position="157"/>
        <end position="176"/>
    </location>
</feature>
<dbReference type="Gene3D" id="3.10.450.50">
    <property type="match status" value="2"/>
</dbReference>
<organism evidence="2 3">
    <name type="scientific">Pontivivens insulae</name>
    <dbReference type="NCBI Taxonomy" id="1639689"/>
    <lineage>
        <taxon>Bacteria</taxon>
        <taxon>Pseudomonadati</taxon>
        <taxon>Pseudomonadota</taxon>
        <taxon>Alphaproteobacteria</taxon>
        <taxon>Rhodobacterales</taxon>
        <taxon>Paracoccaceae</taxon>
        <taxon>Pontivivens</taxon>
    </lineage>
</organism>
<dbReference type="AlphaFoldDB" id="A0A2R8AAJ5"/>
<dbReference type="InterPro" id="IPR009959">
    <property type="entry name" value="Cyclase_SnoaL-like"/>
</dbReference>
<name>A0A2R8AAJ5_9RHOB</name>
<evidence type="ECO:0008006" key="4">
    <source>
        <dbReference type="Google" id="ProtNLM"/>
    </source>
</evidence>
<reference evidence="2 3" key="1">
    <citation type="submission" date="2018-03" db="EMBL/GenBank/DDBJ databases">
        <authorList>
            <person name="Keele B.F."/>
        </authorList>
    </citation>
    <scope>NUCLEOTIDE SEQUENCE [LARGE SCALE GENOMIC DNA]</scope>
    <source>
        <strain evidence="2 3">CeCT 8812</strain>
    </source>
</reference>
<dbReference type="RefSeq" id="WP_108781959.1">
    <property type="nucleotide sequence ID" value="NZ_OMKW01000002.1"/>
</dbReference>
<gene>
    <name evidence="2" type="ORF">POI8812_01551</name>
</gene>
<dbReference type="SUPFAM" id="SSF54427">
    <property type="entry name" value="NTF2-like"/>
    <property type="match status" value="2"/>
</dbReference>
<dbReference type="InterPro" id="IPR032710">
    <property type="entry name" value="NTF2-like_dom_sf"/>
</dbReference>
<dbReference type="OrthoDB" id="1948945at2"/>
<evidence type="ECO:0000256" key="1">
    <source>
        <dbReference type="SAM" id="MobiDB-lite"/>
    </source>
</evidence>
<keyword evidence="3" id="KW-1185">Reference proteome</keyword>
<dbReference type="PANTHER" id="PTHR38436:SF1">
    <property type="entry name" value="ESTER CYCLASE"/>
    <property type="match status" value="1"/>
</dbReference>
<evidence type="ECO:0000313" key="3">
    <source>
        <dbReference type="Proteomes" id="UP000244932"/>
    </source>
</evidence>